<proteinExistence type="predicted"/>
<organism evidence="2 3">
    <name type="scientific">Cupriavidus oxalaticus</name>
    <dbReference type="NCBI Taxonomy" id="96344"/>
    <lineage>
        <taxon>Bacteria</taxon>
        <taxon>Pseudomonadati</taxon>
        <taxon>Pseudomonadota</taxon>
        <taxon>Betaproteobacteria</taxon>
        <taxon>Burkholderiales</taxon>
        <taxon>Burkholderiaceae</taxon>
        <taxon>Cupriavidus</taxon>
    </lineage>
</organism>
<dbReference type="Proteomes" id="UP000256862">
    <property type="component" value="Chromosome CO2235"/>
</dbReference>
<sequence>MTLAESIAFWIFVVMTVGFFAWVLYLALRK</sequence>
<name>A0A976BAU5_9BURK</name>
<evidence type="ECO:0000313" key="3">
    <source>
        <dbReference type="Proteomes" id="UP000256862"/>
    </source>
</evidence>
<keyword evidence="1" id="KW-0472">Membrane</keyword>
<dbReference type="EMBL" id="OGUS01000115">
    <property type="protein sequence ID" value="SPC12735.1"/>
    <property type="molecule type" value="Genomic_DNA"/>
</dbReference>
<evidence type="ECO:0000256" key="1">
    <source>
        <dbReference type="SAM" id="Phobius"/>
    </source>
</evidence>
<protein>
    <submittedName>
        <fullName evidence="2">Uncharacterized protein</fullName>
    </submittedName>
</protein>
<feature type="transmembrane region" description="Helical" evidence="1">
    <location>
        <begin position="6"/>
        <end position="28"/>
    </location>
</feature>
<reference evidence="2 3" key="1">
    <citation type="submission" date="2018-01" db="EMBL/GenBank/DDBJ databases">
        <authorList>
            <person name="Clerissi C."/>
        </authorList>
    </citation>
    <scope>NUCLEOTIDE SEQUENCE [LARGE SCALE GENOMIC DNA]</scope>
    <source>
        <strain evidence="2">Cupriavidus oxalaticus LMG 2235</strain>
    </source>
</reference>
<accession>A0A976BAU5</accession>
<comment type="caution">
    <text evidence="2">The sequence shown here is derived from an EMBL/GenBank/DDBJ whole genome shotgun (WGS) entry which is preliminary data.</text>
</comment>
<gene>
    <name evidence="2" type="ORF">CO2235_150390</name>
</gene>
<dbReference type="AlphaFoldDB" id="A0A976BAU5"/>
<evidence type="ECO:0000313" key="2">
    <source>
        <dbReference type="EMBL" id="SPC12735.1"/>
    </source>
</evidence>
<keyword evidence="1" id="KW-0812">Transmembrane</keyword>
<keyword evidence="1" id="KW-1133">Transmembrane helix</keyword>